<keyword evidence="2" id="KW-1185">Reference proteome</keyword>
<proteinExistence type="predicted"/>
<evidence type="ECO:0008006" key="3">
    <source>
        <dbReference type="Google" id="ProtNLM"/>
    </source>
</evidence>
<dbReference type="EMBL" id="CP123872">
    <property type="protein sequence ID" value="WND03205.1"/>
    <property type="molecule type" value="Genomic_DNA"/>
</dbReference>
<accession>A0AA52EI43</accession>
<dbReference type="AlphaFoldDB" id="A0AA52EI43"/>
<protein>
    <recommendedName>
        <fullName evidence="3">Sulfotransferase</fullName>
    </recommendedName>
</protein>
<dbReference type="Gene3D" id="3.40.50.300">
    <property type="entry name" value="P-loop containing nucleotide triphosphate hydrolases"/>
    <property type="match status" value="1"/>
</dbReference>
<name>A0AA52EI43_9PROT</name>
<dbReference type="RefSeq" id="WP_310799054.1">
    <property type="nucleotide sequence ID" value="NZ_CP123872.1"/>
</dbReference>
<evidence type="ECO:0000313" key="2">
    <source>
        <dbReference type="Proteomes" id="UP001268683"/>
    </source>
</evidence>
<dbReference type="InterPro" id="IPR027417">
    <property type="entry name" value="P-loop_NTPase"/>
</dbReference>
<reference evidence="1" key="1">
    <citation type="submission" date="2023-04" db="EMBL/GenBank/DDBJ databases">
        <title>Complete genome sequence of Temperatibacter marinus.</title>
        <authorList>
            <person name="Rong J.-C."/>
            <person name="Yi M.-L."/>
            <person name="Zhao Q."/>
        </authorList>
    </citation>
    <scope>NUCLEOTIDE SEQUENCE</scope>
    <source>
        <strain evidence="1">NBRC 110045</strain>
    </source>
</reference>
<gene>
    <name evidence="1" type="ORF">QGN29_02335</name>
</gene>
<dbReference type="KEGG" id="tmk:QGN29_02335"/>
<dbReference type="SUPFAM" id="SSF52540">
    <property type="entry name" value="P-loop containing nucleoside triphosphate hydrolases"/>
    <property type="match status" value="1"/>
</dbReference>
<dbReference type="Proteomes" id="UP001268683">
    <property type="component" value="Chromosome"/>
</dbReference>
<evidence type="ECO:0000313" key="1">
    <source>
        <dbReference type="EMBL" id="WND03205.1"/>
    </source>
</evidence>
<organism evidence="1 2">
    <name type="scientific">Temperatibacter marinus</name>
    <dbReference type="NCBI Taxonomy" id="1456591"/>
    <lineage>
        <taxon>Bacteria</taxon>
        <taxon>Pseudomonadati</taxon>
        <taxon>Pseudomonadota</taxon>
        <taxon>Alphaproteobacteria</taxon>
        <taxon>Kordiimonadales</taxon>
        <taxon>Temperatibacteraceae</taxon>
        <taxon>Temperatibacter</taxon>
    </lineage>
</organism>
<sequence length="342" mass="40053">MIKYAHIGLPKGASSWLQNVFFPSHPEIAHLGRGPRKYALNEAIKVFLWHDALSTPEYCFDSVATRKTFDEAFSQVSENKDVKAAGVSQELFTNIFFERLDIPQRAQRLKAAMGDDVQIIFILRNQFDFIKSHYDTSVWQLGYTNSFEEHLHHFYYDRDIGAYANLYYDKIFETYADIFGQENVHAIPFELIKQGAVHFSNTICESLGISHFPDVKKESVNAKNTDEVRAAMLLFNRRWRYSMGGGTYNRAIATHQTSWYKEKFDIEVPDRQLQNQKFHHFMFRSSQEKIVKKAREINPNFTVEKLEIPEFYQEKIAEDIAPHNRKLAEYTKYDLKELGYIL</sequence>